<dbReference type="Pfam" id="PF14634">
    <property type="entry name" value="zf-RING_5"/>
    <property type="match status" value="1"/>
</dbReference>
<feature type="region of interest" description="Disordered" evidence="7">
    <location>
        <begin position="115"/>
        <end position="145"/>
    </location>
</feature>
<evidence type="ECO:0000313" key="11">
    <source>
        <dbReference type="WBParaSite" id="BPAG_0000886401-mRNA-1"/>
    </source>
</evidence>
<protein>
    <submittedName>
        <fullName evidence="11">RING-type domain-containing protein</fullName>
    </submittedName>
</protein>
<evidence type="ECO:0000256" key="1">
    <source>
        <dbReference type="ARBA" id="ARBA00022723"/>
    </source>
</evidence>
<evidence type="ECO:0000313" key="10">
    <source>
        <dbReference type="Proteomes" id="UP000278627"/>
    </source>
</evidence>
<dbReference type="PANTHER" id="PTHR22663:SF17">
    <property type="entry name" value="RING FINGER PROTEIN NARYA-RELATED"/>
    <property type="match status" value="1"/>
</dbReference>
<evidence type="ECO:0000256" key="6">
    <source>
        <dbReference type="SAM" id="Coils"/>
    </source>
</evidence>
<keyword evidence="4" id="KW-0469">Meiosis</keyword>
<dbReference type="InterPro" id="IPR017907">
    <property type="entry name" value="Znf_RING_CS"/>
</dbReference>
<dbReference type="GO" id="GO:0016925">
    <property type="term" value="P:protein sumoylation"/>
    <property type="evidence" value="ECO:0007669"/>
    <property type="project" value="TreeGrafter"/>
</dbReference>
<proteinExistence type="predicted"/>
<keyword evidence="10" id="KW-1185">Reference proteome</keyword>
<dbReference type="PROSITE" id="PS50089">
    <property type="entry name" value="ZF_RING_2"/>
    <property type="match status" value="1"/>
</dbReference>
<reference evidence="11" key="1">
    <citation type="submission" date="2016-04" db="UniProtKB">
        <authorList>
            <consortium name="WormBaseParasite"/>
        </authorList>
    </citation>
    <scope>IDENTIFICATION</scope>
</reference>
<keyword evidence="3" id="KW-0862">Zinc</keyword>
<accession>A0A158PQZ2</accession>
<sequence>MVEGAICDSELNLLFEMGDWIHCNVCIRMPTQGNEQYPFYFTSCGHIICGKCYETAPENHCMRCSKRANAVKINRNLRSDLQMYFRNPKELLEQYVKNLNAVLDFQSGHRQHLQKAKQEQAAEESNEVRNIGTARNEAEDRKGKNSAVIFRKALAEKESLIREIDKLRHHAQKLEQMLSVSSVSRNSPHSAGRSTGGSLASTERSGGGSSGRFATSTPISDCLETDGFKLAADNRSLSRVAAAFSRSGIEPSPIALSTAIITTPDMLGLRKRSEKLEKNWLNGKGTTPNRIFS</sequence>
<evidence type="ECO:0000256" key="4">
    <source>
        <dbReference type="ARBA" id="ARBA00023254"/>
    </source>
</evidence>
<feature type="coiled-coil region" evidence="6">
    <location>
        <begin position="150"/>
        <end position="177"/>
    </location>
</feature>
<dbReference type="EMBL" id="UZAD01013141">
    <property type="protein sequence ID" value="VDN90012.1"/>
    <property type="molecule type" value="Genomic_DNA"/>
</dbReference>
<keyword evidence="2 5" id="KW-0863">Zinc-finger</keyword>
<evidence type="ECO:0000256" key="7">
    <source>
        <dbReference type="SAM" id="MobiDB-lite"/>
    </source>
</evidence>
<dbReference type="PROSITE" id="PS00518">
    <property type="entry name" value="ZF_RING_1"/>
    <property type="match status" value="1"/>
</dbReference>
<dbReference type="WBParaSite" id="BPAG_0000886401-mRNA-1">
    <property type="protein sequence ID" value="BPAG_0000886401-mRNA-1"/>
    <property type="gene ID" value="BPAG_0000886401"/>
</dbReference>
<keyword evidence="6" id="KW-0175">Coiled coil</keyword>
<evidence type="ECO:0000256" key="3">
    <source>
        <dbReference type="ARBA" id="ARBA00022833"/>
    </source>
</evidence>
<dbReference type="STRING" id="6280.A0A158PQZ2"/>
<dbReference type="AlphaFoldDB" id="A0A158PQZ2"/>
<dbReference type="GO" id="GO:0007131">
    <property type="term" value="P:reciprocal meiotic recombination"/>
    <property type="evidence" value="ECO:0007669"/>
    <property type="project" value="InterPro"/>
</dbReference>
<evidence type="ECO:0000256" key="2">
    <source>
        <dbReference type="ARBA" id="ARBA00022771"/>
    </source>
</evidence>
<dbReference type="InterPro" id="IPR013083">
    <property type="entry name" value="Znf_RING/FYVE/PHD"/>
</dbReference>
<dbReference type="GO" id="GO:0007129">
    <property type="term" value="P:homologous chromosome pairing at meiosis"/>
    <property type="evidence" value="ECO:0007669"/>
    <property type="project" value="TreeGrafter"/>
</dbReference>
<dbReference type="Proteomes" id="UP000278627">
    <property type="component" value="Unassembled WGS sequence"/>
</dbReference>
<dbReference type="GO" id="GO:0008270">
    <property type="term" value="F:zinc ion binding"/>
    <property type="evidence" value="ECO:0007669"/>
    <property type="project" value="UniProtKB-KW"/>
</dbReference>
<name>A0A158PQZ2_BRUPA</name>
<evidence type="ECO:0000256" key="5">
    <source>
        <dbReference type="PROSITE-ProRule" id="PRU00175"/>
    </source>
</evidence>
<evidence type="ECO:0000313" key="9">
    <source>
        <dbReference type="EMBL" id="VDN90012.1"/>
    </source>
</evidence>
<dbReference type="GO" id="GO:0000795">
    <property type="term" value="C:synaptonemal complex"/>
    <property type="evidence" value="ECO:0007669"/>
    <property type="project" value="InterPro"/>
</dbReference>
<dbReference type="InterPro" id="IPR001841">
    <property type="entry name" value="Znf_RING"/>
</dbReference>
<dbReference type="GO" id="GO:0019789">
    <property type="term" value="F:SUMO transferase activity"/>
    <property type="evidence" value="ECO:0007669"/>
    <property type="project" value="InterPro"/>
</dbReference>
<gene>
    <name evidence="9" type="ORF">BPAG_LOCUS8826</name>
</gene>
<feature type="domain" description="RING-type" evidence="8">
    <location>
        <begin position="23"/>
        <end position="65"/>
    </location>
</feature>
<evidence type="ECO:0000259" key="8">
    <source>
        <dbReference type="PROSITE" id="PS50089"/>
    </source>
</evidence>
<feature type="region of interest" description="Disordered" evidence="7">
    <location>
        <begin position="179"/>
        <end position="215"/>
    </location>
</feature>
<organism evidence="11">
    <name type="scientific">Brugia pahangi</name>
    <name type="common">Filarial nematode worm</name>
    <dbReference type="NCBI Taxonomy" id="6280"/>
    <lineage>
        <taxon>Eukaryota</taxon>
        <taxon>Metazoa</taxon>
        <taxon>Ecdysozoa</taxon>
        <taxon>Nematoda</taxon>
        <taxon>Chromadorea</taxon>
        <taxon>Rhabditida</taxon>
        <taxon>Spirurina</taxon>
        <taxon>Spiruromorpha</taxon>
        <taxon>Filarioidea</taxon>
        <taxon>Onchocercidae</taxon>
        <taxon>Brugia</taxon>
    </lineage>
</organism>
<dbReference type="Gene3D" id="3.30.40.10">
    <property type="entry name" value="Zinc/RING finger domain, C3HC4 (zinc finger)"/>
    <property type="match status" value="1"/>
</dbReference>
<reference evidence="9 10" key="2">
    <citation type="submission" date="2018-11" db="EMBL/GenBank/DDBJ databases">
        <authorList>
            <consortium name="Pathogen Informatics"/>
        </authorList>
    </citation>
    <scope>NUCLEOTIDE SEQUENCE [LARGE SCALE GENOMIC DNA]</scope>
</reference>
<keyword evidence="1" id="KW-0479">Metal-binding</keyword>
<dbReference type="InterPro" id="IPR042123">
    <property type="entry name" value="Zip3/RNF212-like"/>
</dbReference>
<dbReference type="PANTHER" id="PTHR22663">
    <property type="entry name" value="RING FINGER PROTEIN NARYA-RELATED"/>
    <property type="match status" value="1"/>
</dbReference>
<dbReference type="SUPFAM" id="SSF57850">
    <property type="entry name" value="RING/U-box"/>
    <property type="match status" value="1"/>
</dbReference>
<feature type="compositionally biased region" description="Polar residues" evidence="7">
    <location>
        <begin position="185"/>
        <end position="204"/>
    </location>
</feature>